<evidence type="ECO:0000313" key="4">
    <source>
        <dbReference type="Proteomes" id="UP001208570"/>
    </source>
</evidence>
<accession>A0AAD9J178</accession>
<keyword evidence="2" id="KW-0812">Transmembrane</keyword>
<proteinExistence type="predicted"/>
<comment type="caution">
    <text evidence="3">The sequence shown here is derived from an EMBL/GenBank/DDBJ whole genome shotgun (WGS) entry which is preliminary data.</text>
</comment>
<keyword evidence="2" id="KW-1133">Transmembrane helix</keyword>
<dbReference type="Proteomes" id="UP001208570">
    <property type="component" value="Unassembled WGS sequence"/>
</dbReference>
<protein>
    <submittedName>
        <fullName evidence="3">Uncharacterized protein</fullName>
    </submittedName>
</protein>
<dbReference type="AlphaFoldDB" id="A0AAD9J178"/>
<feature type="transmembrane region" description="Helical" evidence="2">
    <location>
        <begin position="101"/>
        <end position="117"/>
    </location>
</feature>
<reference evidence="3" key="1">
    <citation type="journal article" date="2023" name="Mol. Biol. Evol.">
        <title>Third-Generation Sequencing Reveals the Adaptive Role of the Epigenome in Three Deep-Sea Polychaetes.</title>
        <authorList>
            <person name="Perez M."/>
            <person name="Aroh O."/>
            <person name="Sun Y."/>
            <person name="Lan Y."/>
            <person name="Juniper S.K."/>
            <person name="Young C.R."/>
            <person name="Angers B."/>
            <person name="Qian P.Y."/>
        </authorList>
    </citation>
    <scope>NUCLEOTIDE SEQUENCE</scope>
    <source>
        <strain evidence="3">P08H-3</strain>
    </source>
</reference>
<evidence type="ECO:0000256" key="2">
    <source>
        <dbReference type="SAM" id="Phobius"/>
    </source>
</evidence>
<feature type="transmembrane region" description="Helical" evidence="2">
    <location>
        <begin position="73"/>
        <end position="94"/>
    </location>
</feature>
<organism evidence="3 4">
    <name type="scientific">Paralvinella palmiformis</name>
    <dbReference type="NCBI Taxonomy" id="53620"/>
    <lineage>
        <taxon>Eukaryota</taxon>
        <taxon>Metazoa</taxon>
        <taxon>Spiralia</taxon>
        <taxon>Lophotrochozoa</taxon>
        <taxon>Annelida</taxon>
        <taxon>Polychaeta</taxon>
        <taxon>Sedentaria</taxon>
        <taxon>Canalipalpata</taxon>
        <taxon>Terebellida</taxon>
        <taxon>Terebelliformia</taxon>
        <taxon>Alvinellidae</taxon>
        <taxon>Paralvinella</taxon>
    </lineage>
</organism>
<keyword evidence="4" id="KW-1185">Reference proteome</keyword>
<feature type="compositionally biased region" description="Basic and acidic residues" evidence="1">
    <location>
        <begin position="246"/>
        <end position="255"/>
    </location>
</feature>
<feature type="transmembrane region" description="Helical" evidence="2">
    <location>
        <begin position="149"/>
        <end position="166"/>
    </location>
</feature>
<gene>
    <name evidence="3" type="ORF">LSH36_737g05077</name>
</gene>
<evidence type="ECO:0000256" key="1">
    <source>
        <dbReference type="SAM" id="MobiDB-lite"/>
    </source>
</evidence>
<evidence type="ECO:0000313" key="3">
    <source>
        <dbReference type="EMBL" id="KAK2144704.1"/>
    </source>
</evidence>
<feature type="region of interest" description="Disordered" evidence="1">
    <location>
        <begin position="245"/>
        <end position="264"/>
    </location>
</feature>
<sequence>MTVWNTSVIAYVLFYVSGAFVNKYVLSVLQFTYPTIYQGWQTLVGTLLLRALIQTGQVHIDLTALSRTTVAPWIPAMMLYLISIYSGSVALSKLNVTTKRYSLLMIILVTVVLISQTDPQYSSVGYFWMCIHIVSCGECFFCLGSLNTLYIFSGGICGVFLTIYRVRCKEMVICNNVEKLVCIGKVLSSVLSLCCFPYIVSANNSVWIIINLAAGVLLHQDDILVDDSNSSNGFIQKENNLSEKNGAFHKEKVEKSDEEGEEVV</sequence>
<feature type="transmembrane region" description="Helical" evidence="2">
    <location>
        <begin position="6"/>
        <end position="25"/>
    </location>
</feature>
<dbReference type="EMBL" id="JAODUP010000737">
    <property type="protein sequence ID" value="KAK2144704.1"/>
    <property type="molecule type" value="Genomic_DNA"/>
</dbReference>
<keyword evidence="2" id="KW-0472">Membrane</keyword>
<name>A0AAD9J178_9ANNE</name>